<dbReference type="Proteomes" id="UP001141552">
    <property type="component" value="Unassembled WGS sequence"/>
</dbReference>
<gene>
    <name evidence="1" type="ORF">Tsubulata_006185</name>
</gene>
<name>A0A9Q0J4P6_9ROSI</name>
<organism evidence="1 2">
    <name type="scientific">Turnera subulata</name>
    <dbReference type="NCBI Taxonomy" id="218843"/>
    <lineage>
        <taxon>Eukaryota</taxon>
        <taxon>Viridiplantae</taxon>
        <taxon>Streptophyta</taxon>
        <taxon>Embryophyta</taxon>
        <taxon>Tracheophyta</taxon>
        <taxon>Spermatophyta</taxon>
        <taxon>Magnoliopsida</taxon>
        <taxon>eudicotyledons</taxon>
        <taxon>Gunneridae</taxon>
        <taxon>Pentapetalae</taxon>
        <taxon>rosids</taxon>
        <taxon>fabids</taxon>
        <taxon>Malpighiales</taxon>
        <taxon>Passifloraceae</taxon>
        <taxon>Turnera</taxon>
    </lineage>
</organism>
<evidence type="ECO:0000313" key="2">
    <source>
        <dbReference type="Proteomes" id="UP001141552"/>
    </source>
</evidence>
<reference evidence="1" key="2">
    <citation type="journal article" date="2023" name="Plants (Basel)">
        <title>Annotation of the Turnera subulata (Passifloraceae) Draft Genome Reveals the S-Locus Evolved after the Divergence of Turneroideae from Passifloroideae in a Stepwise Manner.</title>
        <authorList>
            <person name="Henning P.M."/>
            <person name="Roalson E.H."/>
            <person name="Mir W."/>
            <person name="McCubbin A.G."/>
            <person name="Shore J.S."/>
        </authorList>
    </citation>
    <scope>NUCLEOTIDE SEQUENCE</scope>
    <source>
        <strain evidence="1">F60SS</strain>
    </source>
</reference>
<sequence>PSRLLYKKEPNLIWQPSNPCLYLCRLVQKIPKSSSQQVLLYEGYVLRKLQQPVGAPEHPLAHQLARQKLR</sequence>
<dbReference type="AlphaFoldDB" id="A0A9Q0J4P6"/>
<evidence type="ECO:0000313" key="1">
    <source>
        <dbReference type="EMBL" id="KAJ4828002.1"/>
    </source>
</evidence>
<reference evidence="1" key="1">
    <citation type="submission" date="2022-02" db="EMBL/GenBank/DDBJ databases">
        <authorList>
            <person name="Henning P.M."/>
            <person name="McCubbin A.G."/>
            <person name="Shore J.S."/>
        </authorList>
    </citation>
    <scope>NUCLEOTIDE SEQUENCE</scope>
    <source>
        <strain evidence="1">F60SS</strain>
        <tissue evidence="1">Leaves</tissue>
    </source>
</reference>
<protein>
    <submittedName>
        <fullName evidence="1">Uncharacterized protein</fullName>
    </submittedName>
</protein>
<accession>A0A9Q0J4P6</accession>
<comment type="caution">
    <text evidence="1">The sequence shown here is derived from an EMBL/GenBank/DDBJ whole genome shotgun (WGS) entry which is preliminary data.</text>
</comment>
<dbReference type="EMBL" id="JAKUCV010006289">
    <property type="protein sequence ID" value="KAJ4828002.1"/>
    <property type="molecule type" value="Genomic_DNA"/>
</dbReference>
<keyword evidence="2" id="KW-1185">Reference proteome</keyword>
<feature type="non-terminal residue" evidence="1">
    <location>
        <position position="1"/>
    </location>
</feature>
<proteinExistence type="predicted"/>